<dbReference type="AlphaFoldDB" id="A0A7C9AYS8"/>
<keyword evidence="2" id="KW-0472">Membrane</keyword>
<feature type="transmembrane region" description="Helical" evidence="2">
    <location>
        <begin position="63"/>
        <end position="82"/>
    </location>
</feature>
<evidence type="ECO:0000256" key="1">
    <source>
        <dbReference type="SAM" id="MobiDB-lite"/>
    </source>
</evidence>
<proteinExistence type="predicted"/>
<reference evidence="3" key="1">
    <citation type="journal article" date="2013" name="J. Plant Res.">
        <title>Effect of fungi and light on seed germination of three Opuntia species from semiarid lands of central Mexico.</title>
        <authorList>
            <person name="Delgado-Sanchez P."/>
            <person name="Jimenez-Bremont J.F."/>
            <person name="Guerrero-Gonzalez Mde L."/>
            <person name="Flores J."/>
        </authorList>
    </citation>
    <scope>NUCLEOTIDE SEQUENCE</scope>
    <source>
        <tissue evidence="3">Cladode</tissue>
    </source>
</reference>
<sequence length="145" mass="15786">MHRSHSSTRVADEYYRNLSSAISSSSAPSGGGGEGDGDGQLPVYSPVSDVAKKEKSRLRSAENAVHLIPLVLVLCAVILWFFSNPVDVVNKKPDSVVARVEALKVAGSMEIDGTHNSLPHLEHPELEDVIFSHQHHQHQHIRPAV</sequence>
<organism evidence="3">
    <name type="scientific">Opuntia streptacantha</name>
    <name type="common">Prickly pear cactus</name>
    <name type="synonym">Opuntia cardona</name>
    <dbReference type="NCBI Taxonomy" id="393608"/>
    <lineage>
        <taxon>Eukaryota</taxon>
        <taxon>Viridiplantae</taxon>
        <taxon>Streptophyta</taxon>
        <taxon>Embryophyta</taxon>
        <taxon>Tracheophyta</taxon>
        <taxon>Spermatophyta</taxon>
        <taxon>Magnoliopsida</taxon>
        <taxon>eudicotyledons</taxon>
        <taxon>Gunneridae</taxon>
        <taxon>Pentapetalae</taxon>
        <taxon>Caryophyllales</taxon>
        <taxon>Cactineae</taxon>
        <taxon>Cactaceae</taxon>
        <taxon>Opuntioideae</taxon>
        <taxon>Opuntia</taxon>
    </lineage>
</organism>
<dbReference type="PANTHER" id="PTHR34189:SF13">
    <property type="entry name" value="TRANSMEMBRANE PROTEIN"/>
    <property type="match status" value="1"/>
</dbReference>
<dbReference type="PANTHER" id="PTHR34189">
    <property type="entry name" value="TRANSMEMBRANE PROTEIN"/>
    <property type="match status" value="1"/>
</dbReference>
<evidence type="ECO:0008006" key="4">
    <source>
        <dbReference type="Google" id="ProtNLM"/>
    </source>
</evidence>
<dbReference type="EMBL" id="GISG01285358">
    <property type="protein sequence ID" value="MBA4680012.1"/>
    <property type="molecule type" value="Transcribed_RNA"/>
</dbReference>
<feature type="region of interest" description="Disordered" evidence="1">
    <location>
        <begin position="22"/>
        <end position="46"/>
    </location>
</feature>
<reference evidence="3" key="2">
    <citation type="submission" date="2020-07" db="EMBL/GenBank/DDBJ databases">
        <authorList>
            <person name="Vera ALvarez R."/>
            <person name="Arias-Moreno D.M."/>
            <person name="Jimenez-Jacinto V."/>
            <person name="Jimenez-Bremont J.F."/>
            <person name="Swaminathan K."/>
            <person name="Moose S.P."/>
            <person name="Guerrero-Gonzalez M.L."/>
            <person name="Marino-Ramirez L."/>
            <person name="Landsman D."/>
            <person name="Rodriguez-Kessler M."/>
            <person name="Delgado-Sanchez P."/>
        </authorList>
    </citation>
    <scope>NUCLEOTIDE SEQUENCE</scope>
    <source>
        <tissue evidence="3">Cladode</tissue>
    </source>
</reference>
<protein>
    <recommendedName>
        <fullName evidence="4">Transmembrane protein</fullName>
    </recommendedName>
</protein>
<name>A0A7C9AYS8_OPUST</name>
<evidence type="ECO:0000256" key="2">
    <source>
        <dbReference type="SAM" id="Phobius"/>
    </source>
</evidence>
<keyword evidence="2" id="KW-1133">Transmembrane helix</keyword>
<keyword evidence="2" id="KW-0812">Transmembrane</keyword>
<accession>A0A7C9AYS8</accession>
<evidence type="ECO:0000313" key="3">
    <source>
        <dbReference type="EMBL" id="MBA4680012.1"/>
    </source>
</evidence>